<evidence type="ECO:0000313" key="2">
    <source>
        <dbReference type="Proteomes" id="UP000778523"/>
    </source>
</evidence>
<reference evidence="1 2" key="1">
    <citation type="submission" date="2020-06" db="EMBL/GenBank/DDBJ databases">
        <title>Draft genome of Uliginosibacterium sp. IMCC34675.</title>
        <authorList>
            <person name="Song J."/>
        </authorList>
    </citation>
    <scope>NUCLEOTIDE SEQUENCE [LARGE SCALE GENOMIC DNA]</scope>
    <source>
        <strain evidence="1 2">IMCC34675</strain>
    </source>
</reference>
<dbReference type="Proteomes" id="UP000778523">
    <property type="component" value="Unassembled WGS sequence"/>
</dbReference>
<name>A0ABX2IE14_9RHOO</name>
<comment type="caution">
    <text evidence="1">The sequence shown here is derived from an EMBL/GenBank/DDBJ whole genome shotgun (WGS) entry which is preliminary data.</text>
</comment>
<evidence type="ECO:0000313" key="1">
    <source>
        <dbReference type="EMBL" id="NSL54587.1"/>
    </source>
</evidence>
<dbReference type="RefSeq" id="WP_170021066.1">
    <property type="nucleotide sequence ID" value="NZ_JABCSC020000001.1"/>
</dbReference>
<accession>A0ABX2IE14</accession>
<sequence>MSGAAQAEEWQYAVQPYLWLPTINSTFRFSPPAGGGAPESEVGPNDWLSNLQMLVMLNGEARKGDWSIISDVVYLSFAGEKSQVKSIDFNADGARNRYSSSLDAGSNTTFKGLEWTLAGSKVVARNRADTFEVLGGVRYFGLKATADWALNASVSGPAGTTSFPANGSISERVDLWNAIFGVRGDVQLGASNWHVPYYLDFGVGPDAQSWQAMLGLGYRFKWGSANFAYRHIAYDQPSDKLVQNLSFSGPAFGASFKF</sequence>
<keyword evidence="2" id="KW-1185">Reference proteome</keyword>
<dbReference type="EMBL" id="JABCSC020000001">
    <property type="protein sequence ID" value="NSL54587.1"/>
    <property type="molecule type" value="Genomic_DNA"/>
</dbReference>
<proteinExistence type="predicted"/>
<organism evidence="1 2">
    <name type="scientific">Uliginosibacterium aquaticum</name>
    <dbReference type="NCBI Taxonomy" id="2731212"/>
    <lineage>
        <taxon>Bacteria</taxon>
        <taxon>Pseudomonadati</taxon>
        <taxon>Pseudomonadota</taxon>
        <taxon>Betaproteobacteria</taxon>
        <taxon>Rhodocyclales</taxon>
        <taxon>Zoogloeaceae</taxon>
        <taxon>Uliginosibacterium</taxon>
    </lineage>
</organism>
<evidence type="ECO:0008006" key="3">
    <source>
        <dbReference type="Google" id="ProtNLM"/>
    </source>
</evidence>
<protein>
    <recommendedName>
        <fullName evidence="3">Outer membrane protein beta-barrel domain-containing protein</fullName>
    </recommendedName>
</protein>
<gene>
    <name evidence="1" type="ORF">HJ583_006100</name>
</gene>